<keyword evidence="3 6" id="KW-0812">Transmembrane</keyword>
<feature type="transmembrane region" description="Helical" evidence="6">
    <location>
        <begin position="66"/>
        <end position="85"/>
    </location>
</feature>
<dbReference type="InterPro" id="IPR000620">
    <property type="entry name" value="EamA_dom"/>
</dbReference>
<feature type="transmembrane region" description="Helical" evidence="6">
    <location>
        <begin position="148"/>
        <end position="168"/>
    </location>
</feature>
<feature type="transmembrane region" description="Helical" evidence="6">
    <location>
        <begin position="180"/>
        <end position="199"/>
    </location>
</feature>
<feature type="transmembrane region" description="Helical" evidence="6">
    <location>
        <begin position="269"/>
        <end position="291"/>
    </location>
</feature>
<evidence type="ECO:0000256" key="2">
    <source>
        <dbReference type="ARBA" id="ARBA00007362"/>
    </source>
</evidence>
<evidence type="ECO:0000313" key="9">
    <source>
        <dbReference type="Proteomes" id="UP001596990"/>
    </source>
</evidence>
<dbReference type="Pfam" id="PF00892">
    <property type="entry name" value="EamA"/>
    <property type="match status" value="2"/>
</dbReference>
<sequence>MKTKGITLVLIGAASFGFTPIFVKTGFSYGYTLGQLNITQMLVAFAMLWGISIVKGLKLKGMTKGDVLKVVATGTSVGLTGIFYYGAMLYIPASLAIILLFQFVWMGMIYEWIFSKAVPTKVNLLSLVVTLTGVVFASEIIGGDVAELPTIGLVLGLLSGASYAGFIFFSGQVATKSHPILRSALMVAGSLVLMLLVFVREITSVPLGDGRLWLIAFGVAMVGAVLPPWFFAAGAPLIPGRLANVLSSVELPVAIISAMVFLSESVSPLQWFGILLIILAIFMNELGESFIRRKKGYREKIVHE</sequence>
<comment type="similarity">
    <text evidence="2">Belongs to the EamA transporter family.</text>
</comment>
<dbReference type="SUPFAM" id="SSF103481">
    <property type="entry name" value="Multidrug resistance efflux transporter EmrE"/>
    <property type="match status" value="1"/>
</dbReference>
<protein>
    <submittedName>
        <fullName evidence="8">DMT family transporter</fullName>
    </submittedName>
</protein>
<evidence type="ECO:0000313" key="8">
    <source>
        <dbReference type="EMBL" id="MFD1020926.1"/>
    </source>
</evidence>
<feature type="domain" description="EamA" evidence="7">
    <location>
        <begin position="151"/>
        <end position="283"/>
    </location>
</feature>
<dbReference type="PANTHER" id="PTHR32322:SF2">
    <property type="entry name" value="EAMA DOMAIN-CONTAINING PROTEIN"/>
    <property type="match status" value="1"/>
</dbReference>
<gene>
    <name evidence="8" type="ORF">ACFQ2J_17185</name>
</gene>
<feature type="transmembrane region" description="Helical" evidence="6">
    <location>
        <begin position="122"/>
        <end position="142"/>
    </location>
</feature>
<evidence type="ECO:0000256" key="1">
    <source>
        <dbReference type="ARBA" id="ARBA00004127"/>
    </source>
</evidence>
<feature type="transmembrane region" description="Helical" evidence="6">
    <location>
        <begin position="33"/>
        <end position="54"/>
    </location>
</feature>
<keyword evidence="4 6" id="KW-1133">Transmembrane helix</keyword>
<dbReference type="EMBL" id="JBHTKL010000006">
    <property type="protein sequence ID" value="MFD1020926.1"/>
    <property type="molecule type" value="Genomic_DNA"/>
</dbReference>
<proteinExistence type="inferred from homology"/>
<evidence type="ECO:0000259" key="7">
    <source>
        <dbReference type="Pfam" id="PF00892"/>
    </source>
</evidence>
<evidence type="ECO:0000256" key="4">
    <source>
        <dbReference type="ARBA" id="ARBA00022989"/>
    </source>
</evidence>
<reference evidence="9" key="1">
    <citation type="journal article" date="2019" name="Int. J. Syst. Evol. Microbiol.">
        <title>The Global Catalogue of Microorganisms (GCM) 10K type strain sequencing project: providing services to taxonomists for standard genome sequencing and annotation.</title>
        <authorList>
            <consortium name="The Broad Institute Genomics Platform"/>
            <consortium name="The Broad Institute Genome Sequencing Center for Infectious Disease"/>
            <person name="Wu L."/>
            <person name="Ma J."/>
        </authorList>
    </citation>
    <scope>NUCLEOTIDE SEQUENCE [LARGE SCALE GENOMIC DNA]</scope>
    <source>
        <strain evidence="9">CCUG 56607</strain>
    </source>
</reference>
<comment type="caution">
    <text evidence="8">The sequence shown here is derived from an EMBL/GenBank/DDBJ whole genome shotgun (WGS) entry which is preliminary data.</text>
</comment>
<feature type="transmembrane region" description="Helical" evidence="6">
    <location>
        <begin position="242"/>
        <end position="263"/>
    </location>
</feature>
<organism evidence="8 9">
    <name type="scientific">Thalassobacillus hwangdonensis</name>
    <dbReference type="NCBI Taxonomy" id="546108"/>
    <lineage>
        <taxon>Bacteria</taxon>
        <taxon>Bacillati</taxon>
        <taxon>Bacillota</taxon>
        <taxon>Bacilli</taxon>
        <taxon>Bacillales</taxon>
        <taxon>Bacillaceae</taxon>
        <taxon>Thalassobacillus</taxon>
    </lineage>
</organism>
<keyword evidence="5 6" id="KW-0472">Membrane</keyword>
<comment type="subcellular location">
    <subcellularLocation>
        <location evidence="1">Endomembrane system</location>
        <topology evidence="1">Multi-pass membrane protein</topology>
    </subcellularLocation>
</comment>
<keyword evidence="9" id="KW-1185">Reference proteome</keyword>
<feature type="domain" description="EamA" evidence="7">
    <location>
        <begin position="4"/>
        <end position="137"/>
    </location>
</feature>
<dbReference type="InterPro" id="IPR037185">
    <property type="entry name" value="EmrE-like"/>
</dbReference>
<accession>A0ABW3L4D6</accession>
<dbReference type="PANTHER" id="PTHR32322">
    <property type="entry name" value="INNER MEMBRANE TRANSPORTER"/>
    <property type="match status" value="1"/>
</dbReference>
<name>A0ABW3L4D6_9BACI</name>
<evidence type="ECO:0000256" key="5">
    <source>
        <dbReference type="ARBA" id="ARBA00023136"/>
    </source>
</evidence>
<feature type="transmembrane region" description="Helical" evidence="6">
    <location>
        <begin position="91"/>
        <end position="110"/>
    </location>
</feature>
<dbReference type="RefSeq" id="WP_386063466.1">
    <property type="nucleotide sequence ID" value="NZ_JBHTKL010000006.1"/>
</dbReference>
<feature type="transmembrane region" description="Helical" evidence="6">
    <location>
        <begin position="211"/>
        <end position="230"/>
    </location>
</feature>
<dbReference type="InterPro" id="IPR050638">
    <property type="entry name" value="AA-Vitamin_Transporters"/>
</dbReference>
<dbReference type="Proteomes" id="UP001596990">
    <property type="component" value="Unassembled WGS sequence"/>
</dbReference>
<evidence type="ECO:0000256" key="6">
    <source>
        <dbReference type="SAM" id="Phobius"/>
    </source>
</evidence>
<evidence type="ECO:0000256" key="3">
    <source>
        <dbReference type="ARBA" id="ARBA00022692"/>
    </source>
</evidence>